<evidence type="ECO:0000313" key="3">
    <source>
        <dbReference type="RefSeq" id="XP_015945798.1"/>
    </source>
</evidence>
<sequence length="302" mass="34114">MSVTVAKKIVSLQCGFFWEKADRSRGMPTIKWDIIQRPKNQGGLGVSNLVLKNMAFLFKWWWSLNLIGLESCGGGGVWTDIMQIGGKNKELLGVFREGLQLIVGNGNRTISMEVSTLTVGAGGGAGAVELPAKAYLNQQGQGVGVLDSSGFSKLWKGPTPPRVKLLCWFVMHEILNTRERLLSCGVVPQPECMLCGKLPESVHHLFFGCEHAWKVWSFVLKEFNVMWGWPGESLKCFESWFGRNVRNNYKERWVRYFFAVIWSLWKGRNKMIFNEELFSVKSAINEVVVCVNYWSRPLAPLG</sequence>
<protein>
    <submittedName>
        <fullName evidence="3">Uncharacterized protein LOC107470901</fullName>
    </submittedName>
</protein>
<dbReference type="Proteomes" id="UP000515211">
    <property type="component" value="Chromosome 10"/>
</dbReference>
<evidence type="ECO:0000313" key="2">
    <source>
        <dbReference type="Proteomes" id="UP000515211"/>
    </source>
</evidence>
<reference evidence="3" key="2">
    <citation type="submission" date="2025-08" db="UniProtKB">
        <authorList>
            <consortium name="RefSeq"/>
        </authorList>
    </citation>
    <scope>IDENTIFICATION</scope>
    <source>
        <tissue evidence="3">Whole plant</tissue>
    </source>
</reference>
<dbReference type="PANTHER" id="PTHR33116:SF78">
    <property type="entry name" value="OS12G0587133 PROTEIN"/>
    <property type="match status" value="1"/>
</dbReference>
<feature type="domain" description="Reverse transcriptase zinc-binding" evidence="1">
    <location>
        <begin position="150"/>
        <end position="216"/>
    </location>
</feature>
<dbReference type="GeneID" id="107470901"/>
<dbReference type="PANTHER" id="PTHR33116">
    <property type="entry name" value="REVERSE TRANSCRIPTASE ZINC-BINDING DOMAIN-CONTAINING PROTEIN-RELATED-RELATED"/>
    <property type="match status" value="1"/>
</dbReference>
<name>A0A6P4C9V7_ARADU</name>
<accession>A0A6P4C9V7</accession>
<dbReference type="InterPro" id="IPR026960">
    <property type="entry name" value="RVT-Znf"/>
</dbReference>
<dbReference type="RefSeq" id="XP_015945798.1">
    <property type="nucleotide sequence ID" value="XM_016090312.1"/>
</dbReference>
<keyword evidence="2" id="KW-1185">Reference proteome</keyword>
<evidence type="ECO:0000259" key="1">
    <source>
        <dbReference type="Pfam" id="PF13966"/>
    </source>
</evidence>
<proteinExistence type="predicted"/>
<organism evidence="2 3">
    <name type="scientific">Arachis duranensis</name>
    <name type="common">Wild peanut</name>
    <dbReference type="NCBI Taxonomy" id="130453"/>
    <lineage>
        <taxon>Eukaryota</taxon>
        <taxon>Viridiplantae</taxon>
        <taxon>Streptophyta</taxon>
        <taxon>Embryophyta</taxon>
        <taxon>Tracheophyta</taxon>
        <taxon>Spermatophyta</taxon>
        <taxon>Magnoliopsida</taxon>
        <taxon>eudicotyledons</taxon>
        <taxon>Gunneridae</taxon>
        <taxon>Pentapetalae</taxon>
        <taxon>rosids</taxon>
        <taxon>fabids</taxon>
        <taxon>Fabales</taxon>
        <taxon>Fabaceae</taxon>
        <taxon>Papilionoideae</taxon>
        <taxon>50 kb inversion clade</taxon>
        <taxon>dalbergioids sensu lato</taxon>
        <taxon>Dalbergieae</taxon>
        <taxon>Pterocarpus clade</taxon>
        <taxon>Arachis</taxon>
    </lineage>
</organism>
<dbReference type="KEGG" id="adu:107470901"/>
<dbReference type="AlphaFoldDB" id="A0A6P4C9V7"/>
<reference evidence="2" key="1">
    <citation type="journal article" date="2016" name="Nat. Genet.">
        <title>The genome sequences of Arachis duranensis and Arachis ipaensis, the diploid ancestors of cultivated peanut.</title>
        <authorList>
            <person name="Bertioli D.J."/>
            <person name="Cannon S.B."/>
            <person name="Froenicke L."/>
            <person name="Huang G."/>
            <person name="Farmer A.D."/>
            <person name="Cannon E.K."/>
            <person name="Liu X."/>
            <person name="Gao D."/>
            <person name="Clevenger J."/>
            <person name="Dash S."/>
            <person name="Ren L."/>
            <person name="Moretzsohn M.C."/>
            <person name="Shirasawa K."/>
            <person name="Huang W."/>
            <person name="Vidigal B."/>
            <person name="Abernathy B."/>
            <person name="Chu Y."/>
            <person name="Niederhuth C.E."/>
            <person name="Umale P."/>
            <person name="Araujo A.C."/>
            <person name="Kozik A."/>
            <person name="Kim K.D."/>
            <person name="Burow M.D."/>
            <person name="Varshney R.K."/>
            <person name="Wang X."/>
            <person name="Zhang X."/>
            <person name="Barkley N."/>
            <person name="Guimaraes P.M."/>
            <person name="Isobe S."/>
            <person name="Guo B."/>
            <person name="Liao B."/>
            <person name="Stalker H.T."/>
            <person name="Schmitz R.J."/>
            <person name="Scheffler B.E."/>
            <person name="Leal-Bertioli S.C."/>
            <person name="Xun X."/>
            <person name="Jackson S.A."/>
            <person name="Michelmore R."/>
            <person name="Ozias-Akins P."/>
        </authorList>
    </citation>
    <scope>NUCLEOTIDE SEQUENCE [LARGE SCALE GENOMIC DNA]</scope>
    <source>
        <strain evidence="2">cv. V14167</strain>
    </source>
</reference>
<gene>
    <name evidence="3" type="primary">LOC107470901</name>
</gene>
<dbReference type="Pfam" id="PF13966">
    <property type="entry name" value="zf-RVT"/>
    <property type="match status" value="1"/>
</dbReference>